<protein>
    <recommendedName>
        <fullName evidence="2">Glycosyltransferase 2-like domain-containing protein</fullName>
    </recommendedName>
</protein>
<sequence>MKHIDLIIPTRNRWKKLQRCLKSISFDISDIILDVIIICDGDHETAYKLLSSNDSLITRVIYIK</sequence>
<dbReference type="CDD" id="cd00761">
    <property type="entry name" value="Glyco_tranf_GTA_type"/>
    <property type="match status" value="1"/>
</dbReference>
<evidence type="ECO:0008006" key="2">
    <source>
        <dbReference type="Google" id="ProtNLM"/>
    </source>
</evidence>
<proteinExistence type="predicted"/>
<dbReference type="Gene3D" id="3.90.550.10">
    <property type="entry name" value="Spore Coat Polysaccharide Biosynthesis Protein SpsA, Chain A"/>
    <property type="match status" value="1"/>
</dbReference>
<dbReference type="SUPFAM" id="SSF53448">
    <property type="entry name" value="Nucleotide-diphospho-sugar transferases"/>
    <property type="match status" value="1"/>
</dbReference>
<reference evidence="1" key="1">
    <citation type="journal article" date="2014" name="Front. Microbiol.">
        <title>High frequency of phylogenetically diverse reductive dehalogenase-homologous genes in deep subseafloor sedimentary metagenomes.</title>
        <authorList>
            <person name="Kawai M."/>
            <person name="Futagami T."/>
            <person name="Toyoda A."/>
            <person name="Takaki Y."/>
            <person name="Nishi S."/>
            <person name="Hori S."/>
            <person name="Arai W."/>
            <person name="Tsubouchi T."/>
            <person name="Morono Y."/>
            <person name="Uchiyama I."/>
            <person name="Ito T."/>
            <person name="Fujiyama A."/>
            <person name="Inagaki F."/>
            <person name="Takami H."/>
        </authorList>
    </citation>
    <scope>NUCLEOTIDE SEQUENCE</scope>
    <source>
        <strain evidence="1">Expedition CK06-06</strain>
    </source>
</reference>
<evidence type="ECO:0000313" key="1">
    <source>
        <dbReference type="EMBL" id="GAH12444.1"/>
    </source>
</evidence>
<dbReference type="EMBL" id="BART01036585">
    <property type="protein sequence ID" value="GAH12444.1"/>
    <property type="molecule type" value="Genomic_DNA"/>
</dbReference>
<feature type="non-terminal residue" evidence="1">
    <location>
        <position position="64"/>
    </location>
</feature>
<name>X1E5I7_9ZZZZ</name>
<comment type="caution">
    <text evidence="1">The sequence shown here is derived from an EMBL/GenBank/DDBJ whole genome shotgun (WGS) entry which is preliminary data.</text>
</comment>
<gene>
    <name evidence="1" type="ORF">S01H4_61625</name>
</gene>
<dbReference type="AlphaFoldDB" id="X1E5I7"/>
<organism evidence="1">
    <name type="scientific">marine sediment metagenome</name>
    <dbReference type="NCBI Taxonomy" id="412755"/>
    <lineage>
        <taxon>unclassified sequences</taxon>
        <taxon>metagenomes</taxon>
        <taxon>ecological metagenomes</taxon>
    </lineage>
</organism>
<accession>X1E5I7</accession>
<dbReference type="InterPro" id="IPR029044">
    <property type="entry name" value="Nucleotide-diphossugar_trans"/>
</dbReference>